<accession>A0A8J2YMA9</accession>
<dbReference type="PANTHER" id="PTHR30106:SF2">
    <property type="entry name" value="UPF0324 INNER MEMBRANE PROTEIN YEIH"/>
    <property type="match status" value="1"/>
</dbReference>
<evidence type="ECO:0000256" key="1">
    <source>
        <dbReference type="ARBA" id="ARBA00004651"/>
    </source>
</evidence>
<name>A0A8J2YMA9_9RHOB</name>
<feature type="transmembrane region" description="Helical" evidence="7">
    <location>
        <begin position="224"/>
        <end position="245"/>
    </location>
</feature>
<evidence type="ECO:0000256" key="5">
    <source>
        <dbReference type="ARBA" id="ARBA00022989"/>
    </source>
</evidence>
<organism evidence="8 9">
    <name type="scientific">Agaricicola taiwanensis</name>
    <dbReference type="NCBI Taxonomy" id="591372"/>
    <lineage>
        <taxon>Bacteria</taxon>
        <taxon>Pseudomonadati</taxon>
        <taxon>Pseudomonadota</taxon>
        <taxon>Alphaproteobacteria</taxon>
        <taxon>Rhodobacterales</taxon>
        <taxon>Paracoccaceae</taxon>
        <taxon>Agaricicola</taxon>
    </lineage>
</organism>
<feature type="transmembrane region" description="Helical" evidence="7">
    <location>
        <begin position="39"/>
        <end position="63"/>
    </location>
</feature>
<evidence type="ECO:0000256" key="4">
    <source>
        <dbReference type="ARBA" id="ARBA00022692"/>
    </source>
</evidence>
<feature type="transmembrane region" description="Helical" evidence="7">
    <location>
        <begin position="289"/>
        <end position="309"/>
    </location>
</feature>
<comment type="caution">
    <text evidence="8">The sequence shown here is derived from an EMBL/GenBank/DDBJ whole genome shotgun (WGS) entry which is preliminary data.</text>
</comment>
<dbReference type="Proteomes" id="UP000602745">
    <property type="component" value="Unassembled WGS sequence"/>
</dbReference>
<evidence type="ECO:0000313" key="9">
    <source>
        <dbReference type="Proteomes" id="UP000602745"/>
    </source>
</evidence>
<gene>
    <name evidence="8" type="ORF">GCM10007276_32810</name>
</gene>
<keyword evidence="3" id="KW-1003">Cell membrane</keyword>
<protein>
    <submittedName>
        <fullName evidence="8">UPF0324 membrane protein</fullName>
    </submittedName>
</protein>
<comment type="subcellular location">
    <subcellularLocation>
        <location evidence="1">Cell membrane</location>
        <topology evidence="1">Multi-pass membrane protein</topology>
    </subcellularLocation>
</comment>
<reference evidence="8" key="1">
    <citation type="journal article" date="2014" name="Int. J. Syst. Evol. Microbiol.">
        <title>Complete genome sequence of Corynebacterium casei LMG S-19264T (=DSM 44701T), isolated from a smear-ripened cheese.</title>
        <authorList>
            <consortium name="US DOE Joint Genome Institute (JGI-PGF)"/>
            <person name="Walter F."/>
            <person name="Albersmeier A."/>
            <person name="Kalinowski J."/>
            <person name="Ruckert C."/>
        </authorList>
    </citation>
    <scope>NUCLEOTIDE SEQUENCE</scope>
    <source>
        <strain evidence="8">CCM 7684</strain>
    </source>
</reference>
<keyword evidence="5 7" id="KW-1133">Transmembrane helix</keyword>
<keyword evidence="4 7" id="KW-0812">Transmembrane</keyword>
<evidence type="ECO:0000313" key="8">
    <source>
        <dbReference type="EMBL" id="GGE53201.1"/>
    </source>
</evidence>
<dbReference type="EMBL" id="BMCP01000006">
    <property type="protein sequence ID" value="GGE53201.1"/>
    <property type="molecule type" value="Genomic_DNA"/>
</dbReference>
<dbReference type="InterPro" id="IPR018383">
    <property type="entry name" value="UPF0324_pro"/>
</dbReference>
<dbReference type="Pfam" id="PF03601">
    <property type="entry name" value="Cons_hypoth698"/>
    <property type="match status" value="1"/>
</dbReference>
<dbReference type="AlphaFoldDB" id="A0A8J2YMA9"/>
<feature type="transmembrane region" description="Helical" evidence="7">
    <location>
        <begin position="257"/>
        <end position="277"/>
    </location>
</feature>
<evidence type="ECO:0000256" key="7">
    <source>
        <dbReference type="SAM" id="Phobius"/>
    </source>
</evidence>
<comment type="similarity">
    <text evidence="2">Belongs to the UPF0324 family.</text>
</comment>
<feature type="transmembrane region" description="Helical" evidence="7">
    <location>
        <begin position="134"/>
        <end position="156"/>
    </location>
</feature>
<keyword evidence="6 7" id="KW-0472">Membrane</keyword>
<feature type="transmembrane region" description="Helical" evidence="7">
    <location>
        <begin position="75"/>
        <end position="96"/>
    </location>
</feature>
<evidence type="ECO:0000256" key="6">
    <source>
        <dbReference type="ARBA" id="ARBA00023136"/>
    </source>
</evidence>
<dbReference type="PANTHER" id="PTHR30106">
    <property type="entry name" value="INNER MEMBRANE PROTEIN YEIH-RELATED"/>
    <property type="match status" value="1"/>
</dbReference>
<keyword evidence="9" id="KW-1185">Reference proteome</keyword>
<evidence type="ECO:0000256" key="2">
    <source>
        <dbReference type="ARBA" id="ARBA00007977"/>
    </source>
</evidence>
<proteinExistence type="inferred from homology"/>
<feature type="transmembrane region" description="Helical" evidence="7">
    <location>
        <begin position="316"/>
        <end position="338"/>
    </location>
</feature>
<sequence>MNRAVTLPSLAPVLRLAPGLALAVGVAVAARGLATVEAWLFGQAWVSDLVLALLIGSLIHLAYGLPERLKPGATFGAKTLLEIAIVLLGATMNLAVMGQQEFALAGLVAGFVVAAVAIGYVIGRALGLEPRLAALVACGNAICGNSAILAAAPVIRAKAHEIAAALAFTALIGLGTVLVLPLIRALIGMQDISYGILAGLTVYAVPQVLAAASAGGAVSVQVGAMVKLMRVLMLGPVIIALGLASGRGAPAGDRPRLVPAFIIGFVALAALRAFGLIPEVLITPMGEASEVLSLVAMAALGLVVNLRTVGHAGGRVLAAGVLSLTALALMSGLVLFVLDHLGTIG</sequence>
<evidence type="ECO:0000256" key="3">
    <source>
        <dbReference type="ARBA" id="ARBA00022475"/>
    </source>
</evidence>
<dbReference type="RefSeq" id="WP_188410909.1">
    <property type="nucleotide sequence ID" value="NZ_BMCP01000006.1"/>
</dbReference>
<feature type="transmembrane region" description="Helical" evidence="7">
    <location>
        <begin position="162"/>
        <end position="183"/>
    </location>
</feature>
<feature type="transmembrane region" description="Helical" evidence="7">
    <location>
        <begin position="195"/>
        <end position="218"/>
    </location>
</feature>
<dbReference type="GO" id="GO:0005886">
    <property type="term" value="C:plasma membrane"/>
    <property type="evidence" value="ECO:0007669"/>
    <property type="project" value="UniProtKB-SubCell"/>
</dbReference>
<reference evidence="8" key="2">
    <citation type="submission" date="2020-09" db="EMBL/GenBank/DDBJ databases">
        <authorList>
            <person name="Sun Q."/>
            <person name="Sedlacek I."/>
        </authorList>
    </citation>
    <scope>NUCLEOTIDE SEQUENCE</scope>
    <source>
        <strain evidence="8">CCM 7684</strain>
    </source>
</reference>
<feature type="transmembrane region" description="Helical" evidence="7">
    <location>
        <begin position="102"/>
        <end position="122"/>
    </location>
</feature>